<dbReference type="InterPro" id="IPR051238">
    <property type="entry name" value="GDSL_esterase/lipase"/>
</dbReference>
<evidence type="ECO:0000256" key="2">
    <source>
        <dbReference type="SAM" id="SignalP"/>
    </source>
</evidence>
<name>A0A2P6QZ43_ROSCH</name>
<accession>A0A2P6QZ43</accession>
<feature type="signal peptide" evidence="2">
    <location>
        <begin position="1"/>
        <end position="24"/>
    </location>
</feature>
<gene>
    <name evidence="3" type="ORF">RchiOBHm_Chr4g0425431</name>
</gene>
<dbReference type="EMBL" id="PDCK01000042">
    <property type="protein sequence ID" value="PRQ39458.1"/>
    <property type="molecule type" value="Genomic_DNA"/>
</dbReference>
<dbReference type="Gramene" id="PRQ39458">
    <property type="protein sequence ID" value="PRQ39458"/>
    <property type="gene ID" value="RchiOBHm_Chr4g0425431"/>
</dbReference>
<evidence type="ECO:0000313" key="3">
    <source>
        <dbReference type="EMBL" id="PRQ39458.1"/>
    </source>
</evidence>
<dbReference type="GO" id="GO:0016787">
    <property type="term" value="F:hydrolase activity"/>
    <property type="evidence" value="ECO:0007669"/>
    <property type="project" value="UniProtKB-KW"/>
</dbReference>
<reference evidence="3 4" key="1">
    <citation type="journal article" date="2018" name="Nat. Genet.">
        <title>The Rosa genome provides new insights in the design of modern roses.</title>
        <authorList>
            <person name="Bendahmane M."/>
        </authorList>
    </citation>
    <scope>NUCLEOTIDE SEQUENCE [LARGE SCALE GENOMIC DNA]</scope>
    <source>
        <strain evidence="4">cv. Old Blush</strain>
    </source>
</reference>
<organism evidence="3 4">
    <name type="scientific">Rosa chinensis</name>
    <name type="common">China rose</name>
    <dbReference type="NCBI Taxonomy" id="74649"/>
    <lineage>
        <taxon>Eukaryota</taxon>
        <taxon>Viridiplantae</taxon>
        <taxon>Streptophyta</taxon>
        <taxon>Embryophyta</taxon>
        <taxon>Tracheophyta</taxon>
        <taxon>Spermatophyta</taxon>
        <taxon>Magnoliopsida</taxon>
        <taxon>eudicotyledons</taxon>
        <taxon>Gunneridae</taxon>
        <taxon>Pentapetalae</taxon>
        <taxon>rosids</taxon>
        <taxon>fabids</taxon>
        <taxon>Rosales</taxon>
        <taxon>Rosaceae</taxon>
        <taxon>Rosoideae</taxon>
        <taxon>Rosoideae incertae sedis</taxon>
        <taxon>Rosa</taxon>
    </lineage>
</organism>
<evidence type="ECO:0000313" key="4">
    <source>
        <dbReference type="Proteomes" id="UP000238479"/>
    </source>
</evidence>
<feature type="chain" id="PRO_5015135612" evidence="2">
    <location>
        <begin position="25"/>
        <end position="77"/>
    </location>
</feature>
<proteinExistence type="inferred from homology"/>
<dbReference type="Proteomes" id="UP000238479">
    <property type="component" value="Chromosome 4"/>
</dbReference>
<keyword evidence="2" id="KW-0732">Signal</keyword>
<evidence type="ECO:0000256" key="1">
    <source>
        <dbReference type="ARBA" id="ARBA00008668"/>
    </source>
</evidence>
<comment type="caution">
    <text evidence="3">The sequence shown here is derived from an EMBL/GenBank/DDBJ whole genome shotgun (WGS) entry which is preliminary data.</text>
</comment>
<dbReference type="STRING" id="74649.A0A2P6QZ43"/>
<protein>
    <submittedName>
        <fullName evidence="3">Putative SGNH hydrolase-type esterase domain-containing protein</fullName>
    </submittedName>
</protein>
<dbReference type="PANTHER" id="PTHR45650:SF4">
    <property type="entry name" value="GDSL-LIKE LIPASE_ACYLHYDROLASE FAMILY PROTEIN, EXPRESSED"/>
    <property type="match status" value="1"/>
</dbReference>
<dbReference type="AlphaFoldDB" id="A0A2P6QZ43"/>
<keyword evidence="3" id="KW-0378">Hydrolase</keyword>
<dbReference type="PANTHER" id="PTHR45650">
    <property type="entry name" value="GDSL-LIKE LIPASE/ACYLHYDROLASE-RELATED"/>
    <property type="match status" value="1"/>
</dbReference>
<sequence>MGGLLSDGKFILGIIFAVWRMCSAKETPANFVFVDSLVEVWNNNYIVTLSKADYPPNGIDFGSLPGDTQMEEPSLTL</sequence>
<comment type="similarity">
    <text evidence="1">Belongs to the 'GDSL' lipolytic enzyme family.</text>
</comment>
<keyword evidence="4" id="KW-1185">Reference proteome</keyword>